<dbReference type="Proteomes" id="UP001550628">
    <property type="component" value="Unassembled WGS sequence"/>
</dbReference>
<dbReference type="EMBL" id="JBEYBF010000005">
    <property type="protein sequence ID" value="MEU1952294.1"/>
    <property type="molecule type" value="Genomic_DNA"/>
</dbReference>
<sequence>MTSNEADVLLGELAACAQERAAESIGVRTRALAANAEPVAAAAREMARRFTDGGRLFTFGNGGSATDAATLAALFARPPDGTALPAWSLSADEAVLTAVGNDCGFESVFARQLAARGQSGDIAVAMSTSGGSPDLLAGLAEARERGMYTIGFAGGDGGAFDHGDTVDRCLVVDSRCPHRIHESQALLGYALWLSVHRHGVFGG</sequence>
<dbReference type="Pfam" id="PF13580">
    <property type="entry name" value="SIS_2"/>
    <property type="match status" value="1"/>
</dbReference>
<dbReference type="InterPro" id="IPR050099">
    <property type="entry name" value="SIS_GmhA/DiaA_subfam"/>
</dbReference>
<comment type="caution">
    <text evidence="2">The sequence shown here is derived from an EMBL/GenBank/DDBJ whole genome shotgun (WGS) entry which is preliminary data.</text>
</comment>
<keyword evidence="3" id="KW-1185">Reference proteome</keyword>
<dbReference type="SUPFAM" id="SSF53697">
    <property type="entry name" value="SIS domain"/>
    <property type="match status" value="1"/>
</dbReference>
<evidence type="ECO:0000313" key="2">
    <source>
        <dbReference type="EMBL" id="MEU1952294.1"/>
    </source>
</evidence>
<dbReference type="Gene3D" id="3.40.50.10490">
    <property type="entry name" value="Glucose-6-phosphate isomerase like protein, domain 1"/>
    <property type="match status" value="1"/>
</dbReference>
<accession>A0ABV2WN40</accession>
<evidence type="ECO:0000259" key="1">
    <source>
        <dbReference type="PROSITE" id="PS51464"/>
    </source>
</evidence>
<dbReference type="PROSITE" id="PS51464">
    <property type="entry name" value="SIS"/>
    <property type="match status" value="1"/>
</dbReference>
<proteinExistence type="predicted"/>
<evidence type="ECO:0000313" key="3">
    <source>
        <dbReference type="Proteomes" id="UP001550628"/>
    </source>
</evidence>
<dbReference type="InterPro" id="IPR035461">
    <property type="entry name" value="GmhA/DiaA"/>
</dbReference>
<dbReference type="InterPro" id="IPR001347">
    <property type="entry name" value="SIS_dom"/>
</dbReference>
<organism evidence="2 3">
    <name type="scientific">Nocardia rhamnosiphila</name>
    <dbReference type="NCBI Taxonomy" id="426716"/>
    <lineage>
        <taxon>Bacteria</taxon>
        <taxon>Bacillati</taxon>
        <taxon>Actinomycetota</taxon>
        <taxon>Actinomycetes</taxon>
        <taxon>Mycobacteriales</taxon>
        <taxon>Nocardiaceae</taxon>
        <taxon>Nocardia</taxon>
    </lineage>
</organism>
<name>A0ABV2WN40_9NOCA</name>
<dbReference type="PANTHER" id="PTHR30390">
    <property type="entry name" value="SEDOHEPTULOSE 7-PHOSPHATE ISOMERASE / DNAA INITIATOR-ASSOCIATING FACTOR FOR REPLICATION INITIATION"/>
    <property type="match status" value="1"/>
</dbReference>
<dbReference type="RefSeq" id="WP_051714735.1">
    <property type="nucleotide sequence ID" value="NZ_JBEXYG010000003.1"/>
</dbReference>
<dbReference type="PANTHER" id="PTHR30390:SF6">
    <property type="entry name" value="DNAA INITIATOR-ASSOCIATING PROTEIN DIAA"/>
    <property type="match status" value="1"/>
</dbReference>
<reference evidence="2 3" key="1">
    <citation type="submission" date="2024-06" db="EMBL/GenBank/DDBJ databases">
        <title>The Natural Products Discovery Center: Release of the First 8490 Sequenced Strains for Exploring Actinobacteria Biosynthetic Diversity.</title>
        <authorList>
            <person name="Kalkreuter E."/>
            <person name="Kautsar S.A."/>
            <person name="Yang D."/>
            <person name="Bader C.D."/>
            <person name="Teijaro C.N."/>
            <person name="Fluegel L."/>
            <person name="Davis C.M."/>
            <person name="Simpson J.R."/>
            <person name="Lauterbach L."/>
            <person name="Steele A.D."/>
            <person name="Gui C."/>
            <person name="Meng S."/>
            <person name="Li G."/>
            <person name="Viehrig K."/>
            <person name="Ye F."/>
            <person name="Su P."/>
            <person name="Kiefer A.F."/>
            <person name="Nichols A."/>
            <person name="Cepeda A.J."/>
            <person name="Yan W."/>
            <person name="Fan B."/>
            <person name="Jiang Y."/>
            <person name="Adhikari A."/>
            <person name="Zheng C.-J."/>
            <person name="Schuster L."/>
            <person name="Cowan T.M."/>
            <person name="Smanski M.J."/>
            <person name="Chevrette M.G."/>
            <person name="De Carvalho L.P.S."/>
            <person name="Shen B."/>
        </authorList>
    </citation>
    <scope>NUCLEOTIDE SEQUENCE [LARGE SCALE GENOMIC DNA]</scope>
    <source>
        <strain evidence="2 3">NPDC019708</strain>
    </source>
</reference>
<protein>
    <submittedName>
        <fullName evidence="2">SIS domain-containing protein</fullName>
    </submittedName>
</protein>
<dbReference type="InterPro" id="IPR046348">
    <property type="entry name" value="SIS_dom_sf"/>
</dbReference>
<feature type="domain" description="SIS" evidence="1">
    <location>
        <begin position="46"/>
        <end position="201"/>
    </location>
</feature>
<dbReference type="GeneID" id="96246063"/>
<dbReference type="CDD" id="cd05006">
    <property type="entry name" value="SIS_GmhA"/>
    <property type="match status" value="1"/>
</dbReference>
<gene>
    <name evidence="2" type="ORF">ABZ510_10565</name>
</gene>